<feature type="compositionally biased region" description="Basic and acidic residues" evidence="6">
    <location>
        <begin position="229"/>
        <end position="238"/>
    </location>
</feature>
<feature type="region of interest" description="Disordered" evidence="6">
    <location>
        <begin position="217"/>
        <end position="252"/>
    </location>
</feature>
<gene>
    <name evidence="7" type="ORF">Plil01_000490400</name>
</gene>
<dbReference type="GO" id="GO:0000033">
    <property type="term" value="F:alpha-1,3-mannosyltransferase activity"/>
    <property type="evidence" value="ECO:0007669"/>
    <property type="project" value="TreeGrafter"/>
</dbReference>
<dbReference type="GO" id="GO:0006493">
    <property type="term" value="P:protein O-linked glycosylation"/>
    <property type="evidence" value="ECO:0007669"/>
    <property type="project" value="TreeGrafter"/>
</dbReference>
<name>A0A9W6TL08_9STRA</name>
<feature type="region of interest" description="Disordered" evidence="6">
    <location>
        <begin position="187"/>
        <end position="206"/>
    </location>
</feature>
<evidence type="ECO:0000313" key="7">
    <source>
        <dbReference type="EMBL" id="GMF14714.1"/>
    </source>
</evidence>
<sequence length="295" mass="32056">MEKHPDTLCGSILHYVPVDDEDAEMLYVNGKALLDPYPEGIEQVPKARWNNMFNALPTHMTPRLPRTVPTKFGDAENIYSECLIDMGSTPLPQLFTGNLLRRRLHYWGVQSGLLGSLQHCETRALFVGTAPHFAEICSQQAPVTTVLFCRDHGQARADRRRLGRHRARRGAQGGALGGQVDAVLAQVSSGPGGVHPGGEPESRGGIRASGRVSIARGAPVHAQAQGHSVRLDRRDGRHSVAQRTHGDQGGARCQDEHALLRAVSAVNGIKANLARLTAILMFGTVSCWCTTCWRA</sequence>
<organism evidence="7 8">
    <name type="scientific">Phytophthora lilii</name>
    <dbReference type="NCBI Taxonomy" id="2077276"/>
    <lineage>
        <taxon>Eukaryota</taxon>
        <taxon>Sar</taxon>
        <taxon>Stramenopiles</taxon>
        <taxon>Oomycota</taxon>
        <taxon>Peronosporomycetes</taxon>
        <taxon>Peronosporales</taxon>
        <taxon>Peronosporaceae</taxon>
        <taxon>Phytophthora</taxon>
    </lineage>
</organism>
<keyword evidence="4" id="KW-1133">Transmembrane helix</keyword>
<accession>A0A9W6TL08</accession>
<evidence type="ECO:0000313" key="8">
    <source>
        <dbReference type="Proteomes" id="UP001165083"/>
    </source>
</evidence>
<keyword evidence="3" id="KW-0735">Signal-anchor</keyword>
<keyword evidence="2" id="KW-0812">Transmembrane</keyword>
<dbReference type="PANTHER" id="PTHR31392">
    <property type="entry name" value="ALPHA-1,3-MANNOSYLTRANSFERASE MNN1-RELATED"/>
    <property type="match status" value="1"/>
</dbReference>
<keyword evidence="8" id="KW-1185">Reference proteome</keyword>
<protein>
    <submittedName>
        <fullName evidence="7">Unnamed protein product</fullName>
    </submittedName>
</protein>
<dbReference type="GO" id="GO:0005794">
    <property type="term" value="C:Golgi apparatus"/>
    <property type="evidence" value="ECO:0007669"/>
    <property type="project" value="TreeGrafter"/>
</dbReference>
<evidence type="ECO:0000256" key="2">
    <source>
        <dbReference type="ARBA" id="ARBA00022692"/>
    </source>
</evidence>
<dbReference type="OrthoDB" id="430354at2759"/>
<evidence type="ECO:0000256" key="1">
    <source>
        <dbReference type="ARBA" id="ARBA00004606"/>
    </source>
</evidence>
<dbReference type="PANTHER" id="PTHR31392:SF1">
    <property type="entry name" value="ALPHA-1,3-MANNOSYLTRANSFERASE MNN1-RELATED"/>
    <property type="match status" value="1"/>
</dbReference>
<evidence type="ECO:0000256" key="6">
    <source>
        <dbReference type="SAM" id="MobiDB-lite"/>
    </source>
</evidence>
<evidence type="ECO:0000256" key="5">
    <source>
        <dbReference type="ARBA" id="ARBA00023136"/>
    </source>
</evidence>
<proteinExistence type="predicted"/>
<comment type="subcellular location">
    <subcellularLocation>
        <location evidence="1">Membrane</location>
        <topology evidence="1">Single-pass type II membrane protein</topology>
    </subcellularLocation>
</comment>
<comment type="caution">
    <text evidence="7">The sequence shown here is derived from an EMBL/GenBank/DDBJ whole genome shotgun (WGS) entry which is preliminary data.</text>
</comment>
<dbReference type="AlphaFoldDB" id="A0A9W6TL08"/>
<evidence type="ECO:0000256" key="4">
    <source>
        <dbReference type="ARBA" id="ARBA00022989"/>
    </source>
</evidence>
<evidence type="ECO:0000256" key="3">
    <source>
        <dbReference type="ARBA" id="ARBA00022968"/>
    </source>
</evidence>
<reference evidence="7" key="1">
    <citation type="submission" date="2023-04" db="EMBL/GenBank/DDBJ databases">
        <title>Phytophthora lilii NBRC 32176.</title>
        <authorList>
            <person name="Ichikawa N."/>
            <person name="Sato H."/>
            <person name="Tonouchi N."/>
        </authorList>
    </citation>
    <scope>NUCLEOTIDE SEQUENCE</scope>
    <source>
        <strain evidence="7">NBRC 32176</strain>
    </source>
</reference>
<dbReference type="GO" id="GO:0016020">
    <property type="term" value="C:membrane"/>
    <property type="evidence" value="ECO:0007669"/>
    <property type="project" value="UniProtKB-SubCell"/>
</dbReference>
<dbReference type="Proteomes" id="UP001165083">
    <property type="component" value="Unassembled WGS sequence"/>
</dbReference>
<dbReference type="EMBL" id="BSXW01000205">
    <property type="protein sequence ID" value="GMF14714.1"/>
    <property type="molecule type" value="Genomic_DNA"/>
</dbReference>
<keyword evidence="5" id="KW-0472">Membrane</keyword>